<reference evidence="1 2" key="1">
    <citation type="submission" date="2016-09" db="EMBL/GenBank/DDBJ databases">
        <authorList>
            <person name="Capua I."/>
            <person name="De Benedictis P."/>
            <person name="Joannis T."/>
            <person name="Lombin L.H."/>
            <person name="Cattoli G."/>
        </authorList>
    </citation>
    <scope>NUCLEOTIDE SEQUENCE [LARGE SCALE GENOMIC DNA]</scope>
    <source>
        <strain evidence="1 2">UB20</strain>
    </source>
</reference>
<sequence length="98" mass="11587" precursor="true">MRKFVAESDTSLTQDDDMLCRKVGGKSELRHMNIRNTMKKNPDIPVRTARERTPDTERLVVWQKRSERKASVFFPKYGLYKHYDIKDSTNNHFKAVKV</sequence>
<accession>A0A1D3UXQ7</accession>
<dbReference type="AlphaFoldDB" id="A0A1D3UXQ7"/>
<protein>
    <submittedName>
        <fullName evidence="1">Uncharacterized protein</fullName>
    </submittedName>
</protein>
<name>A0A1D3UXQ7_TANFO</name>
<gene>
    <name evidence="1" type="ORF">TFUB20_02707</name>
</gene>
<dbReference type="RefSeq" id="WP_041590972.1">
    <property type="nucleotide sequence ID" value="NZ_CALHNL010000010.1"/>
</dbReference>
<evidence type="ECO:0000313" key="1">
    <source>
        <dbReference type="EMBL" id="SCQ24831.1"/>
    </source>
</evidence>
<proteinExistence type="predicted"/>
<organism evidence="1 2">
    <name type="scientific">Tannerella forsythia</name>
    <name type="common">Bacteroides forsythus</name>
    <dbReference type="NCBI Taxonomy" id="28112"/>
    <lineage>
        <taxon>Bacteria</taxon>
        <taxon>Pseudomonadati</taxon>
        <taxon>Bacteroidota</taxon>
        <taxon>Bacteroidia</taxon>
        <taxon>Bacteroidales</taxon>
        <taxon>Tannerellaceae</taxon>
        <taxon>Tannerella</taxon>
    </lineage>
</organism>
<dbReference type="EMBL" id="FMMM01000087">
    <property type="protein sequence ID" value="SCQ24831.1"/>
    <property type="molecule type" value="Genomic_DNA"/>
</dbReference>
<dbReference type="Proteomes" id="UP000182057">
    <property type="component" value="Unassembled WGS sequence"/>
</dbReference>
<evidence type="ECO:0000313" key="2">
    <source>
        <dbReference type="Proteomes" id="UP000182057"/>
    </source>
</evidence>